<dbReference type="InterPro" id="IPR002110">
    <property type="entry name" value="Ankyrin_rpt"/>
</dbReference>
<reference evidence="6" key="1">
    <citation type="journal article" date="2023" name="Commun. Biol.">
        <title>Genome analysis of Parmales, the sister group of diatoms, reveals the evolutionary specialization of diatoms from phago-mixotrophs to photoautotrophs.</title>
        <authorList>
            <person name="Ban H."/>
            <person name="Sato S."/>
            <person name="Yoshikawa S."/>
            <person name="Yamada K."/>
            <person name="Nakamura Y."/>
            <person name="Ichinomiya M."/>
            <person name="Sato N."/>
            <person name="Blanc-Mathieu R."/>
            <person name="Endo H."/>
            <person name="Kuwata A."/>
            <person name="Ogata H."/>
        </authorList>
    </citation>
    <scope>NUCLEOTIDE SEQUENCE [LARGE SCALE GENOMIC DNA]</scope>
    <source>
        <strain evidence="6">NIES 3701</strain>
    </source>
</reference>
<feature type="repeat" description="ANK" evidence="2">
    <location>
        <begin position="641"/>
        <end position="673"/>
    </location>
</feature>
<evidence type="ECO:0000313" key="6">
    <source>
        <dbReference type="Proteomes" id="UP001165085"/>
    </source>
</evidence>
<dbReference type="AlphaFoldDB" id="A0A9W7B084"/>
<dbReference type="SUPFAM" id="SSF48403">
    <property type="entry name" value="Ankyrin repeat"/>
    <property type="match status" value="1"/>
</dbReference>
<keyword evidence="1" id="KW-0677">Repeat</keyword>
<accession>A0A9W7B084</accession>
<dbReference type="Proteomes" id="UP001165085">
    <property type="component" value="Unassembled WGS sequence"/>
</dbReference>
<keyword evidence="2" id="KW-0040">ANK repeat</keyword>
<dbReference type="Pfam" id="PF00415">
    <property type="entry name" value="RCC1"/>
    <property type="match status" value="1"/>
</dbReference>
<dbReference type="InterPro" id="IPR051625">
    <property type="entry name" value="Signaling_Regulatory_Domain"/>
</dbReference>
<dbReference type="PRINTS" id="PR00633">
    <property type="entry name" value="RCCNDNSATION"/>
</dbReference>
<dbReference type="Pfam" id="PF13540">
    <property type="entry name" value="RCC1_2"/>
    <property type="match status" value="1"/>
</dbReference>
<dbReference type="Gene3D" id="2.130.10.30">
    <property type="entry name" value="Regulator of chromosome condensation 1/beta-lactamase-inhibitor protein II"/>
    <property type="match status" value="2"/>
</dbReference>
<evidence type="ECO:0000256" key="4">
    <source>
        <dbReference type="SAM" id="MobiDB-lite"/>
    </source>
</evidence>
<protein>
    <submittedName>
        <fullName evidence="5">Uncharacterized protein</fullName>
    </submittedName>
</protein>
<name>A0A9W7B084_9STRA</name>
<dbReference type="PANTHER" id="PTHR22872">
    <property type="entry name" value="BTK-BINDING PROTEIN-RELATED"/>
    <property type="match status" value="1"/>
</dbReference>
<proteinExistence type="predicted"/>
<dbReference type="InterPro" id="IPR000408">
    <property type="entry name" value="Reg_chr_condens"/>
</dbReference>
<dbReference type="SMART" id="SM00248">
    <property type="entry name" value="ANK"/>
    <property type="match status" value="2"/>
</dbReference>
<evidence type="ECO:0000256" key="3">
    <source>
        <dbReference type="PROSITE-ProRule" id="PRU00235"/>
    </source>
</evidence>
<feature type="repeat" description="ANK" evidence="2">
    <location>
        <begin position="608"/>
        <end position="640"/>
    </location>
</feature>
<feature type="repeat" description="RCC1" evidence="3">
    <location>
        <begin position="274"/>
        <end position="344"/>
    </location>
</feature>
<feature type="region of interest" description="Disordered" evidence="4">
    <location>
        <begin position="527"/>
        <end position="553"/>
    </location>
</feature>
<evidence type="ECO:0000256" key="2">
    <source>
        <dbReference type="PROSITE-ProRule" id="PRU00023"/>
    </source>
</evidence>
<gene>
    <name evidence="5" type="ORF">TrST_g5578</name>
</gene>
<dbReference type="OrthoDB" id="10254927at2759"/>
<dbReference type="EMBL" id="BRXY01000258">
    <property type="protein sequence ID" value="GMH81507.1"/>
    <property type="molecule type" value="Genomic_DNA"/>
</dbReference>
<comment type="caution">
    <text evidence="5">The sequence shown here is derived from an EMBL/GenBank/DDBJ whole genome shotgun (WGS) entry which is preliminary data.</text>
</comment>
<dbReference type="PROSITE" id="PS50297">
    <property type="entry name" value="ANK_REP_REGION"/>
    <property type="match status" value="1"/>
</dbReference>
<dbReference type="PROSITE" id="PS00626">
    <property type="entry name" value="RCC1_2"/>
    <property type="match status" value="1"/>
</dbReference>
<dbReference type="PROSITE" id="PS50012">
    <property type="entry name" value="RCC1_3"/>
    <property type="match status" value="2"/>
</dbReference>
<sequence>MPEFFAGQCTTSSMDLQFDIPPPAGLRLQTYYGQDFFGTQLGTQSGARNTLPNATFKLSSTSTTLIACVGEEGAGVGKEMAYILGTPLDGQQFLTPTPLKFKGVKMGCQVVGISSGRSHTVFLTSDWEVFTLGSGHFGQLGHGNDSYQVNPRPVKGVEMLMPRGYRAVGVTAGGNHTLVTCRGTDAVEDDDILMSFGFNSSGQCGVGTYANTLLQPQYVVGFEPKGAQNKGRLPPPLPTEGYVSAPSARNSASALQATSLAAGLSHTVCATNRGTVYSWGDGKFGKLGVSVIPPTGEEGREKSRSKKKREKACTPIPIRFPPGGNAGFYSVHAGNDFTFSVLYTDSELTCVKNVYSWGYGSEGNHALNNHLHLRTPRESSHVMGILGRCSKFDLQCRGSQVCLHAKGMNSVAGGGELYTWGCNDIGQTGHDVPSRREQLELPEVEGPPGGSVWEGRNFDSKHNIFYPKRVDLDSRLLEYFDGDEEAARGHAVDVVGASLGETNLFVVADVVRIEGGVRDVKRYEIVPPAGAKGGDEGGLEVDSKSQRKSSYSAGAGGGLGTIDILTTDLANPTKDTISQVCSWCRNGRTKEILEIIERGYDIDSRDVNGNSLLIICSQNGAANLARVLVKRGADVDGKNKLGNCALHYSMYFKHEEITNFLIKVGADDTSLNDEGLTPYEGLRRAELDEL</sequence>
<dbReference type="SUPFAM" id="SSF50985">
    <property type="entry name" value="RCC1/BLIP-II"/>
    <property type="match status" value="1"/>
</dbReference>
<feature type="region of interest" description="Disordered" evidence="4">
    <location>
        <begin position="291"/>
        <end position="311"/>
    </location>
</feature>
<evidence type="ECO:0000256" key="1">
    <source>
        <dbReference type="ARBA" id="ARBA00022737"/>
    </source>
</evidence>
<keyword evidence="6" id="KW-1185">Reference proteome</keyword>
<evidence type="ECO:0000313" key="5">
    <source>
        <dbReference type="EMBL" id="GMH81507.1"/>
    </source>
</evidence>
<dbReference type="InterPro" id="IPR036770">
    <property type="entry name" value="Ankyrin_rpt-contain_sf"/>
</dbReference>
<organism evidence="5 6">
    <name type="scientific">Triparma strigata</name>
    <dbReference type="NCBI Taxonomy" id="1606541"/>
    <lineage>
        <taxon>Eukaryota</taxon>
        <taxon>Sar</taxon>
        <taxon>Stramenopiles</taxon>
        <taxon>Ochrophyta</taxon>
        <taxon>Bolidophyceae</taxon>
        <taxon>Parmales</taxon>
        <taxon>Triparmaceae</taxon>
        <taxon>Triparma</taxon>
    </lineage>
</organism>
<dbReference type="Pfam" id="PF12796">
    <property type="entry name" value="Ank_2"/>
    <property type="match status" value="1"/>
</dbReference>
<feature type="repeat" description="RCC1" evidence="3">
    <location>
        <begin position="127"/>
        <end position="183"/>
    </location>
</feature>
<dbReference type="PROSITE" id="PS50088">
    <property type="entry name" value="ANK_REPEAT"/>
    <property type="match status" value="2"/>
</dbReference>
<dbReference type="InterPro" id="IPR009091">
    <property type="entry name" value="RCC1/BLIP-II"/>
</dbReference>
<dbReference type="Gene3D" id="1.25.40.20">
    <property type="entry name" value="Ankyrin repeat-containing domain"/>
    <property type="match status" value="1"/>
</dbReference>